<dbReference type="EMBL" id="CP014323">
    <property type="protein sequence ID" value="AMJ99783.1"/>
    <property type="molecule type" value="Genomic_DNA"/>
</dbReference>
<feature type="domain" description="Glycosyltransferase 2-like" evidence="1">
    <location>
        <begin position="11"/>
        <end position="138"/>
    </location>
</feature>
<dbReference type="RefSeq" id="WP_061095967.1">
    <property type="nucleotide sequence ID" value="NZ_CP014323.1"/>
</dbReference>
<dbReference type="Gene3D" id="3.90.550.10">
    <property type="entry name" value="Spore Coat Polysaccharide Biosynthesis Protein SpsA, Chain A"/>
    <property type="match status" value="1"/>
</dbReference>
<dbReference type="Pfam" id="PF00535">
    <property type="entry name" value="Glycos_transf_2"/>
    <property type="match status" value="1"/>
</dbReference>
<evidence type="ECO:0000313" key="3">
    <source>
        <dbReference type="Proteomes" id="UP000063991"/>
    </source>
</evidence>
<evidence type="ECO:0000313" key="2">
    <source>
        <dbReference type="EMBL" id="AMJ99783.1"/>
    </source>
</evidence>
<sequence length="338" mass="38372">MKKKEVVVSLTTYSRRTETVHKTISSLLNQTVCPDKIILWLDEEEFSKDTIPDELSALQSNIFRVEFCENTKSFKKLIPTLEKYPDATVITFDDDFEYPPTIVEHLLAYNKKYPDCIIGARGRVIRVEDQEIKPYPDWQFIQLEQEIKSKTALLPIGYAGILYPSNSLHQDVFNKSLYQSLCPTADDLWFKAMAMLNNSETVIMPLSASAGMKPIEGTQEDALYLTHNAGDANTKQMRAVVSHYPELQKLIQTSSFSDCSIDGYDFVRSINLKVSNENSGKLESSVKKSVNEIRDAAILLEGKNLILSNVLMKIAHIIRPQGPLINQKLAEYKKKLKK</sequence>
<dbReference type="InterPro" id="IPR029044">
    <property type="entry name" value="Nucleotide-diphossugar_trans"/>
</dbReference>
<dbReference type="InterPro" id="IPR001173">
    <property type="entry name" value="Glyco_trans_2-like"/>
</dbReference>
<dbReference type="AlphaFoldDB" id="A0A126Q3F7"/>
<reference evidence="2 3" key="1">
    <citation type="submission" date="2015-12" db="EMBL/GenBank/DDBJ databases">
        <authorList>
            <person name="Shamseldin A."/>
            <person name="Moawad H."/>
            <person name="Abd El-Rahim W.M."/>
            <person name="Sadowsky M.J."/>
        </authorList>
    </citation>
    <scope>NUCLEOTIDE SEQUENCE [LARGE SCALE GENOMIC DNA]</scope>
    <source>
        <strain evidence="2 3">D7</strain>
    </source>
</reference>
<accession>A0A126Q3F7</accession>
<dbReference type="CDD" id="cd00761">
    <property type="entry name" value="Glyco_tranf_GTA_type"/>
    <property type="match status" value="1"/>
</dbReference>
<name>A0A126Q3F7_ALTMA</name>
<gene>
    <name evidence="2" type="ORF">AVL55_17450</name>
</gene>
<proteinExistence type="predicted"/>
<evidence type="ECO:0000259" key="1">
    <source>
        <dbReference type="Pfam" id="PF00535"/>
    </source>
</evidence>
<dbReference type="SUPFAM" id="SSF53448">
    <property type="entry name" value="Nucleotide-diphospho-sugar transferases"/>
    <property type="match status" value="1"/>
</dbReference>
<dbReference type="Proteomes" id="UP000063991">
    <property type="component" value="Chromosome"/>
</dbReference>
<protein>
    <recommendedName>
        <fullName evidence="1">Glycosyltransferase 2-like domain-containing protein</fullName>
    </recommendedName>
</protein>
<organism evidence="2 3">
    <name type="scientific">Alteromonas macleodii</name>
    <name type="common">Pseudoalteromonas macleodii</name>
    <dbReference type="NCBI Taxonomy" id="28108"/>
    <lineage>
        <taxon>Bacteria</taxon>
        <taxon>Pseudomonadati</taxon>
        <taxon>Pseudomonadota</taxon>
        <taxon>Gammaproteobacteria</taxon>
        <taxon>Alteromonadales</taxon>
        <taxon>Alteromonadaceae</taxon>
        <taxon>Alteromonas/Salinimonas group</taxon>
        <taxon>Alteromonas</taxon>
    </lineage>
</organism>